<evidence type="ECO:0000313" key="2">
    <source>
        <dbReference type="Proteomes" id="UP001337655"/>
    </source>
</evidence>
<evidence type="ECO:0000313" key="1">
    <source>
        <dbReference type="EMBL" id="KAK5166244.1"/>
    </source>
</evidence>
<dbReference type="Proteomes" id="UP001337655">
    <property type="component" value="Unassembled WGS sequence"/>
</dbReference>
<gene>
    <name evidence="1" type="ORF">LTR77_008505</name>
</gene>
<dbReference type="SUPFAM" id="SSF81383">
    <property type="entry name" value="F-box domain"/>
    <property type="match status" value="1"/>
</dbReference>
<protein>
    <recommendedName>
        <fullName evidence="3">F-box domain-containing protein</fullName>
    </recommendedName>
</protein>
<comment type="caution">
    <text evidence="1">The sequence shown here is derived from an EMBL/GenBank/DDBJ whole genome shotgun (WGS) entry which is preliminary data.</text>
</comment>
<dbReference type="GeneID" id="89929838"/>
<accession>A0AAV9P331</accession>
<dbReference type="EMBL" id="JAVRRT010000014">
    <property type="protein sequence ID" value="KAK5166244.1"/>
    <property type="molecule type" value="Genomic_DNA"/>
</dbReference>
<organism evidence="1 2">
    <name type="scientific">Saxophila tyrrhenica</name>
    <dbReference type="NCBI Taxonomy" id="1690608"/>
    <lineage>
        <taxon>Eukaryota</taxon>
        <taxon>Fungi</taxon>
        <taxon>Dikarya</taxon>
        <taxon>Ascomycota</taxon>
        <taxon>Pezizomycotina</taxon>
        <taxon>Dothideomycetes</taxon>
        <taxon>Dothideomycetidae</taxon>
        <taxon>Mycosphaerellales</taxon>
        <taxon>Extremaceae</taxon>
        <taxon>Saxophila</taxon>
    </lineage>
</organism>
<name>A0AAV9P331_9PEZI</name>
<reference evidence="1 2" key="1">
    <citation type="submission" date="2023-08" db="EMBL/GenBank/DDBJ databases">
        <title>Black Yeasts Isolated from many extreme environments.</title>
        <authorList>
            <person name="Coleine C."/>
            <person name="Stajich J.E."/>
            <person name="Selbmann L."/>
        </authorList>
    </citation>
    <scope>NUCLEOTIDE SEQUENCE [LARGE SCALE GENOMIC DNA]</scope>
    <source>
        <strain evidence="1 2">CCFEE 5935</strain>
    </source>
</reference>
<keyword evidence="2" id="KW-1185">Reference proteome</keyword>
<dbReference type="RefSeq" id="XP_064656197.1">
    <property type="nucleotide sequence ID" value="XM_064805737.1"/>
</dbReference>
<dbReference type="CDD" id="cd09917">
    <property type="entry name" value="F-box_SF"/>
    <property type="match status" value="1"/>
</dbReference>
<sequence length="344" mass="39450">MALEYLPTEIITQIFLSLPDIRSAAALSATSHRFHSVFHSPQNLVILSSTAEAEFGPLDEIIQLVTHNASQPAHIRRKVPLSTALIKQVVQVGRVAQRWEETYPFKKWKSDFASRRLLTTDERYRVRRAVYRLWLFSRAFHNASNIRTCRSIPSVVSTRAALLHNFSLRELAEMYDVHQIMREVMRTNICPSNGRMRVKYQSRYPDQPHGLMFNIHLNYPPAPSSFIPESWFHNSPTANLNSRHHQPSRWLDPGAEGWGDDITHYYVVEDMLKLDPEQILHLRDHCPLKAQVEAYVKEVAGEWFINNGETFNETLAHVVRQRGGEMEELGAAVEEGEMGVAGAE</sequence>
<proteinExistence type="predicted"/>
<dbReference type="InterPro" id="IPR036047">
    <property type="entry name" value="F-box-like_dom_sf"/>
</dbReference>
<evidence type="ECO:0008006" key="3">
    <source>
        <dbReference type="Google" id="ProtNLM"/>
    </source>
</evidence>
<dbReference type="AlphaFoldDB" id="A0AAV9P331"/>